<dbReference type="GeneID" id="9836168"/>
<dbReference type="GO" id="GO:0032970">
    <property type="term" value="P:regulation of actin filament-based process"/>
    <property type="evidence" value="ECO:0007669"/>
    <property type="project" value="TreeGrafter"/>
</dbReference>
<evidence type="ECO:0000256" key="1">
    <source>
        <dbReference type="ARBA" id="ARBA00006126"/>
    </source>
</evidence>
<evidence type="ECO:0000313" key="4">
    <source>
        <dbReference type="Proteomes" id="UP000009170"/>
    </source>
</evidence>
<sequence>MDVDADVEALVRELETRLGIVDARDGRIKVKFGVLVRDERCADMFEGLNGTLRAAKRRKRIDFEGEMLLQGAHDDVDVVVLQGCRERDES</sequence>
<evidence type="ECO:0000313" key="3">
    <source>
        <dbReference type="EMBL" id="CEF99870.1"/>
    </source>
</evidence>
<evidence type="ECO:0000259" key="2">
    <source>
        <dbReference type="SMART" id="SM01283"/>
    </source>
</evidence>
<gene>
    <name evidence="3" type="ORF">OT_ostta12g01590</name>
</gene>
<accession>A0A090M6M0</accession>
<dbReference type="InterPro" id="IPR027817">
    <property type="entry name" value="Costars_dom"/>
</dbReference>
<dbReference type="InterPro" id="IPR038095">
    <property type="entry name" value="Costars_sf"/>
</dbReference>
<dbReference type="InParanoid" id="A0A090M6M0"/>
<feature type="domain" description="Costars" evidence="2">
    <location>
        <begin position="1"/>
        <end position="81"/>
    </location>
</feature>
<dbReference type="OrthoDB" id="9871914at2759"/>
<comment type="caution">
    <text evidence="3">The sequence shown here is derived from an EMBL/GenBank/DDBJ whole genome shotgun (WGS) entry which is preliminary data.</text>
</comment>
<dbReference type="Proteomes" id="UP000009170">
    <property type="component" value="Unassembled WGS sequence"/>
</dbReference>
<dbReference type="PANTHER" id="PTHR46334">
    <property type="entry name" value="COSTARS FAMILY PROTEIN ABRACL"/>
    <property type="match status" value="1"/>
</dbReference>
<dbReference type="PANTHER" id="PTHR46334:SF1">
    <property type="entry name" value="COSTARS FAMILY PROTEIN ABRACL"/>
    <property type="match status" value="1"/>
</dbReference>
<reference evidence="3 4" key="2">
    <citation type="journal article" date="2014" name="BMC Genomics">
        <title>An improved genome of the model marine alga Ostreococcus tauri unfolds by assessing Illumina de novo assemblies.</title>
        <authorList>
            <person name="Blanc-Mathieu R."/>
            <person name="Verhelst B."/>
            <person name="Derelle E."/>
            <person name="Rombauts S."/>
            <person name="Bouget F.Y."/>
            <person name="Carre I."/>
            <person name="Chateau A."/>
            <person name="Eyre-Walker A."/>
            <person name="Grimsley N."/>
            <person name="Moreau H."/>
            <person name="Piegu B."/>
            <person name="Rivals E."/>
            <person name="Schackwitz W."/>
            <person name="Van de Peer Y."/>
            <person name="Piganeau G."/>
        </authorList>
    </citation>
    <scope>NUCLEOTIDE SEQUENCE [LARGE SCALE GENOMIC DNA]</scope>
    <source>
        <strain evidence="4">OTTH 0595 / CCAP 157/2 / RCC745</strain>
    </source>
</reference>
<protein>
    <submittedName>
        <fullName evidence="3">Costars domain</fullName>
    </submittedName>
</protein>
<dbReference type="FunCoup" id="A0A090M6M0">
    <property type="interactions" value="375"/>
</dbReference>
<dbReference type="RefSeq" id="XP_022840085.1">
    <property type="nucleotide sequence ID" value="XM_022982864.1"/>
</dbReference>
<organism evidence="3 4">
    <name type="scientific">Ostreococcus tauri</name>
    <name type="common">Marine green alga</name>
    <dbReference type="NCBI Taxonomy" id="70448"/>
    <lineage>
        <taxon>Eukaryota</taxon>
        <taxon>Viridiplantae</taxon>
        <taxon>Chlorophyta</taxon>
        <taxon>Mamiellophyceae</taxon>
        <taxon>Mamiellales</taxon>
        <taxon>Bathycoccaceae</taxon>
        <taxon>Ostreococcus</taxon>
    </lineage>
</organism>
<keyword evidence="4" id="KW-1185">Reference proteome</keyword>
<dbReference type="Gene3D" id="1.10.10.1540">
    <property type="entry name" value="Costar domain"/>
    <property type="match status" value="1"/>
</dbReference>
<name>A0A090M6M0_OSTTA</name>
<dbReference type="SMART" id="SM01283">
    <property type="entry name" value="Costars"/>
    <property type="match status" value="1"/>
</dbReference>
<proteinExistence type="inferred from homology"/>
<comment type="similarity">
    <text evidence="1">Belongs to the costars family.</text>
</comment>
<dbReference type="KEGG" id="ota:OT_ostta12g01590"/>
<dbReference type="Pfam" id="PF14705">
    <property type="entry name" value="Costars"/>
    <property type="match status" value="1"/>
</dbReference>
<reference evidence="4" key="1">
    <citation type="journal article" date="2006" name="Proc. Natl. Acad. Sci. U.S.A.">
        <title>Genome analysis of the smallest free-living eukaryote Ostreococcus tauri unveils many unique features.</title>
        <authorList>
            <person name="Derelle E."/>
            <person name="Ferraz C."/>
            <person name="Rombauts S."/>
            <person name="Rouze P."/>
            <person name="Worden A.Z."/>
            <person name="Robbens S."/>
            <person name="Partensky F."/>
            <person name="Degroeve S."/>
            <person name="Echeynie S."/>
            <person name="Cooke R."/>
            <person name="Saeys Y."/>
            <person name="Wuyts J."/>
            <person name="Jabbari K."/>
            <person name="Bowler C."/>
            <person name="Panaud O."/>
            <person name="Piegu B."/>
            <person name="Ball S.G."/>
            <person name="Ral J.-P."/>
            <person name="Bouget F.-Y."/>
            <person name="Piganeau G."/>
            <person name="De Baets B."/>
            <person name="Picard A."/>
            <person name="Delseny M."/>
            <person name="Demaille J."/>
            <person name="Van de Peer Y."/>
            <person name="Moreau H."/>
        </authorList>
    </citation>
    <scope>NUCLEOTIDE SEQUENCE [LARGE SCALE GENOMIC DNA]</scope>
    <source>
        <strain evidence="4">OTTH 0595 / CCAP 157/2 / RCC745</strain>
    </source>
</reference>
<dbReference type="InterPro" id="IPR044302">
    <property type="entry name" value="Costars"/>
</dbReference>
<dbReference type="EMBL" id="CAID01000012">
    <property type="protein sequence ID" value="CEF99870.1"/>
    <property type="molecule type" value="Genomic_DNA"/>
</dbReference>
<dbReference type="AlphaFoldDB" id="A0A090M6M0"/>